<keyword evidence="1" id="KW-0732">Signal</keyword>
<keyword evidence="3" id="KW-1185">Reference proteome</keyword>
<feature type="signal peptide" evidence="1">
    <location>
        <begin position="1"/>
        <end position="32"/>
    </location>
</feature>
<dbReference type="Proteomes" id="UP000481109">
    <property type="component" value="Unassembled WGS sequence"/>
</dbReference>
<organism evidence="2 3">
    <name type="scientific">Streptomyces mesophilus</name>
    <dbReference type="NCBI Taxonomy" id="1775132"/>
    <lineage>
        <taxon>Bacteria</taxon>
        <taxon>Bacillati</taxon>
        <taxon>Actinomycetota</taxon>
        <taxon>Actinomycetes</taxon>
        <taxon>Kitasatosporales</taxon>
        <taxon>Streptomycetaceae</taxon>
        <taxon>Streptomyces</taxon>
    </lineage>
</organism>
<feature type="chain" id="PRO_5026255384" evidence="1">
    <location>
        <begin position="33"/>
        <end position="178"/>
    </location>
</feature>
<proteinExistence type="predicted"/>
<comment type="caution">
    <text evidence="2">The sequence shown here is derived from an EMBL/GenBank/DDBJ whole genome shotgun (WGS) entry which is preliminary data.</text>
</comment>
<reference evidence="2 3" key="1">
    <citation type="submission" date="2020-02" db="EMBL/GenBank/DDBJ databases">
        <title>Whole-genome analyses of novel actinobacteria.</title>
        <authorList>
            <person name="Sahin N."/>
            <person name="Tokatli A."/>
        </authorList>
    </citation>
    <scope>NUCLEOTIDE SEQUENCE [LARGE SCALE GENOMIC DNA]</scope>
    <source>
        <strain evidence="2 3">YC504</strain>
    </source>
</reference>
<gene>
    <name evidence="2" type="ORF">G6045_40080</name>
</gene>
<evidence type="ECO:0000256" key="1">
    <source>
        <dbReference type="SAM" id="SignalP"/>
    </source>
</evidence>
<dbReference type="EMBL" id="JAAKZW010000416">
    <property type="protein sequence ID" value="NGO81801.1"/>
    <property type="molecule type" value="Genomic_DNA"/>
</dbReference>
<dbReference type="RefSeq" id="WP_165337175.1">
    <property type="nucleotide sequence ID" value="NZ_JAAKZW010000416.1"/>
</dbReference>
<evidence type="ECO:0000313" key="3">
    <source>
        <dbReference type="Proteomes" id="UP000481109"/>
    </source>
</evidence>
<sequence length="178" mass="19378">MKLNLPKRALSLAVVGASVLGVCAIGTGSASAASWKCKPYTDNMDDEAYDGPAPDNFNITVTNCIKEAGSYVYAKATVSFDFLPNYGPPMSNTFDSAHFRLNVNRPRSGTDSVYLKKDYNLLDDFDRMNSSGNGSTSTRTFKVYVGSKKAYTDGTLRFNWQNDGKGVKSYGFPKSPTV</sequence>
<evidence type="ECO:0000313" key="2">
    <source>
        <dbReference type="EMBL" id="NGO81801.1"/>
    </source>
</evidence>
<dbReference type="AlphaFoldDB" id="A0A6G4XYX7"/>
<name>A0A6G4XYX7_9ACTN</name>
<protein>
    <submittedName>
        <fullName evidence="2">Uncharacterized protein</fullName>
    </submittedName>
</protein>
<accession>A0A6G4XYX7</accession>